<name>A0A1F5DFX3_9BACT</name>
<feature type="domain" description="Peptidase S26" evidence="7">
    <location>
        <begin position="15"/>
        <end position="179"/>
    </location>
</feature>
<dbReference type="PROSITE" id="PS00761">
    <property type="entry name" value="SPASE_I_3"/>
    <property type="match status" value="1"/>
</dbReference>
<evidence type="ECO:0000313" key="8">
    <source>
        <dbReference type="EMBL" id="OGD54092.1"/>
    </source>
</evidence>
<feature type="active site" evidence="5">
    <location>
        <position position="44"/>
    </location>
</feature>
<protein>
    <recommendedName>
        <fullName evidence="3 6">Signal peptidase I</fullName>
        <ecNumber evidence="3 6">3.4.21.89</ecNumber>
    </recommendedName>
</protein>
<evidence type="ECO:0000313" key="9">
    <source>
        <dbReference type="Proteomes" id="UP000178758"/>
    </source>
</evidence>
<dbReference type="CDD" id="cd06530">
    <property type="entry name" value="S26_SPase_I"/>
    <property type="match status" value="1"/>
</dbReference>
<evidence type="ECO:0000256" key="5">
    <source>
        <dbReference type="PIRSR" id="PIRSR600223-1"/>
    </source>
</evidence>
<evidence type="ECO:0000256" key="4">
    <source>
        <dbReference type="ARBA" id="ARBA00022801"/>
    </source>
</evidence>
<dbReference type="PROSITE" id="PS00760">
    <property type="entry name" value="SPASE_I_2"/>
    <property type="match status" value="1"/>
</dbReference>
<evidence type="ECO:0000259" key="7">
    <source>
        <dbReference type="Pfam" id="PF10502"/>
    </source>
</evidence>
<reference evidence="8 9" key="1">
    <citation type="journal article" date="2016" name="Nat. Commun.">
        <title>Thousands of microbial genomes shed light on interconnected biogeochemical processes in an aquifer system.</title>
        <authorList>
            <person name="Anantharaman K."/>
            <person name="Brown C.T."/>
            <person name="Hug L.A."/>
            <person name="Sharon I."/>
            <person name="Castelle C.J."/>
            <person name="Probst A.J."/>
            <person name="Thomas B.C."/>
            <person name="Singh A."/>
            <person name="Wilkins M.J."/>
            <person name="Karaoz U."/>
            <person name="Brodie E.L."/>
            <person name="Williams K.H."/>
            <person name="Hubbard S.S."/>
            <person name="Banfield J.F."/>
        </authorList>
    </citation>
    <scope>NUCLEOTIDE SEQUENCE [LARGE SCALE GENOMIC DNA]</scope>
</reference>
<keyword evidence="6" id="KW-0472">Membrane</keyword>
<organism evidence="8 9">
    <name type="scientific">Candidatus Beckwithbacteria bacterium RBG_13_35_6</name>
    <dbReference type="NCBI Taxonomy" id="1797456"/>
    <lineage>
        <taxon>Bacteria</taxon>
        <taxon>Candidatus Beckwithiibacteriota</taxon>
    </lineage>
</organism>
<comment type="similarity">
    <text evidence="2 6">Belongs to the peptidase S26 family.</text>
</comment>
<dbReference type="PANTHER" id="PTHR43390:SF1">
    <property type="entry name" value="CHLOROPLAST PROCESSING PEPTIDASE"/>
    <property type="match status" value="1"/>
</dbReference>
<evidence type="ECO:0000256" key="3">
    <source>
        <dbReference type="ARBA" id="ARBA00013208"/>
    </source>
</evidence>
<dbReference type="GO" id="GO:0016020">
    <property type="term" value="C:membrane"/>
    <property type="evidence" value="ECO:0007669"/>
    <property type="project" value="UniProtKB-SubCell"/>
</dbReference>
<dbReference type="InterPro" id="IPR019758">
    <property type="entry name" value="Pept_S26A_signal_pept_1_CS"/>
</dbReference>
<dbReference type="PRINTS" id="PR00727">
    <property type="entry name" value="LEADERPTASE"/>
</dbReference>
<keyword evidence="4 6" id="KW-0378">Hydrolase</keyword>
<dbReference type="NCBIfam" id="TIGR02227">
    <property type="entry name" value="sigpep_I_bact"/>
    <property type="match status" value="1"/>
</dbReference>
<accession>A0A1F5DFX3</accession>
<keyword evidence="6" id="KW-1133">Transmembrane helix</keyword>
<feature type="active site" evidence="5">
    <location>
        <position position="91"/>
    </location>
</feature>
<comment type="catalytic activity">
    <reaction evidence="1 6">
        <text>Cleavage of hydrophobic, N-terminal signal or leader sequences from secreted and periplasmic proteins.</text>
        <dbReference type="EC" id="3.4.21.89"/>
    </reaction>
</comment>
<dbReference type="SUPFAM" id="SSF51306">
    <property type="entry name" value="LexA/Signal peptidase"/>
    <property type="match status" value="1"/>
</dbReference>
<evidence type="ECO:0000256" key="1">
    <source>
        <dbReference type="ARBA" id="ARBA00000677"/>
    </source>
</evidence>
<dbReference type="GO" id="GO:0004252">
    <property type="term" value="F:serine-type endopeptidase activity"/>
    <property type="evidence" value="ECO:0007669"/>
    <property type="project" value="InterPro"/>
</dbReference>
<dbReference type="PANTHER" id="PTHR43390">
    <property type="entry name" value="SIGNAL PEPTIDASE I"/>
    <property type="match status" value="1"/>
</dbReference>
<comment type="subcellular location">
    <subcellularLocation>
        <location evidence="6">Membrane</location>
        <topology evidence="6">Single-pass type II membrane protein</topology>
    </subcellularLocation>
</comment>
<dbReference type="InterPro" id="IPR019533">
    <property type="entry name" value="Peptidase_S26"/>
</dbReference>
<dbReference type="InterPro" id="IPR000223">
    <property type="entry name" value="Pept_S26A_signal_pept_1"/>
</dbReference>
<dbReference type="GO" id="GO:0006465">
    <property type="term" value="P:signal peptide processing"/>
    <property type="evidence" value="ECO:0007669"/>
    <property type="project" value="InterPro"/>
</dbReference>
<dbReference type="InterPro" id="IPR019757">
    <property type="entry name" value="Pept_S26A_signal_pept_1_Lys-AS"/>
</dbReference>
<evidence type="ECO:0000256" key="6">
    <source>
        <dbReference type="RuleBase" id="RU362042"/>
    </source>
</evidence>
<evidence type="ECO:0000256" key="2">
    <source>
        <dbReference type="ARBA" id="ARBA00009370"/>
    </source>
</evidence>
<dbReference type="AlphaFoldDB" id="A0A1F5DFX3"/>
<dbReference type="EMBL" id="MEZJ01000021">
    <property type="protein sequence ID" value="OGD54092.1"/>
    <property type="molecule type" value="Genomic_DNA"/>
</dbReference>
<keyword evidence="6" id="KW-0812">Transmembrane</keyword>
<dbReference type="Proteomes" id="UP000178758">
    <property type="component" value="Unassembled WGS sequence"/>
</dbReference>
<sequence>MFKSILKAIFNFFLDFLQTIVTALSIFVIIYLFLVQPHQVKGNSMYTPLATSFNNGEYILTNKIGYRFEQPQRNEVIVFKAPLNEEYDYIKRIIAIPGDMVKINQGQIYLNSQLLDESSYLPANTYTQAGYFLKEGEELSIPTDKYFVLGDNRAHSSDSREWGLVSRNSIVGKAWFRYWPISKIGVIEYR</sequence>
<proteinExistence type="inferred from homology"/>
<gene>
    <name evidence="8" type="ORF">A3J78_01985</name>
</gene>
<dbReference type="GO" id="GO:0009003">
    <property type="term" value="F:signal peptidase activity"/>
    <property type="evidence" value="ECO:0007669"/>
    <property type="project" value="UniProtKB-EC"/>
</dbReference>
<dbReference type="InterPro" id="IPR036286">
    <property type="entry name" value="LexA/Signal_pep-like_sf"/>
</dbReference>
<dbReference type="Pfam" id="PF10502">
    <property type="entry name" value="Peptidase_S26"/>
    <property type="match status" value="1"/>
</dbReference>
<dbReference type="Gene3D" id="2.10.109.10">
    <property type="entry name" value="Umud Fragment, subunit A"/>
    <property type="match status" value="1"/>
</dbReference>
<keyword evidence="6" id="KW-0645">Protease</keyword>
<dbReference type="EC" id="3.4.21.89" evidence="3 6"/>
<feature type="transmembrane region" description="Helical" evidence="6">
    <location>
        <begin position="12"/>
        <end position="34"/>
    </location>
</feature>
<comment type="caution">
    <text evidence="8">The sequence shown here is derived from an EMBL/GenBank/DDBJ whole genome shotgun (WGS) entry which is preliminary data.</text>
</comment>